<feature type="chain" id="PRO_5005551004" description="Hydrophobin" evidence="1">
    <location>
        <begin position="24"/>
        <end position="113"/>
    </location>
</feature>
<feature type="signal peptide" evidence="1">
    <location>
        <begin position="1"/>
        <end position="23"/>
    </location>
</feature>
<accession>A0A0L0W1D5</accession>
<gene>
    <name evidence="2" type="ORF">PSTG_01569</name>
</gene>
<dbReference type="AlphaFoldDB" id="A0A0L0W1D5"/>
<protein>
    <recommendedName>
        <fullName evidence="4">Hydrophobin</fullName>
    </recommendedName>
</protein>
<keyword evidence="1" id="KW-0732">Signal</keyword>
<keyword evidence="3" id="KW-1185">Reference proteome</keyword>
<dbReference type="Proteomes" id="UP000054564">
    <property type="component" value="Unassembled WGS sequence"/>
</dbReference>
<evidence type="ECO:0000256" key="1">
    <source>
        <dbReference type="SAM" id="SignalP"/>
    </source>
</evidence>
<dbReference type="EMBL" id="AJIL01000008">
    <property type="protein sequence ID" value="KNF05353.1"/>
    <property type="molecule type" value="Genomic_DNA"/>
</dbReference>
<dbReference type="OrthoDB" id="2505295at2759"/>
<organism evidence="2 3">
    <name type="scientific">Puccinia striiformis f. sp. tritici PST-78</name>
    <dbReference type="NCBI Taxonomy" id="1165861"/>
    <lineage>
        <taxon>Eukaryota</taxon>
        <taxon>Fungi</taxon>
        <taxon>Dikarya</taxon>
        <taxon>Basidiomycota</taxon>
        <taxon>Pucciniomycotina</taxon>
        <taxon>Pucciniomycetes</taxon>
        <taxon>Pucciniales</taxon>
        <taxon>Pucciniaceae</taxon>
        <taxon>Puccinia</taxon>
    </lineage>
</organism>
<evidence type="ECO:0000313" key="3">
    <source>
        <dbReference type="Proteomes" id="UP000054564"/>
    </source>
</evidence>
<comment type="caution">
    <text evidence="2">The sequence shown here is derived from an EMBL/GenBank/DDBJ whole genome shotgun (WGS) entry which is preliminary data.</text>
</comment>
<sequence>MYIPNMSVMVFLTVSMVIGLATAEWREYTKVDLVCTGEKTQALCSTPITTGYSVILATPVDKTKGTNNCVNARTTHKLCCEAETAPLNDVNQTPVNLSTETVGKKCTVWQSLE</sequence>
<evidence type="ECO:0000313" key="2">
    <source>
        <dbReference type="EMBL" id="KNF05353.1"/>
    </source>
</evidence>
<reference evidence="3" key="1">
    <citation type="submission" date="2014-03" db="EMBL/GenBank/DDBJ databases">
        <title>The Genome Sequence of Puccinia striiformis f. sp. tritici PST-78.</title>
        <authorList>
            <consortium name="The Broad Institute Genome Sequencing Platform"/>
            <person name="Cuomo C."/>
            <person name="Hulbert S."/>
            <person name="Chen X."/>
            <person name="Walker B."/>
            <person name="Young S.K."/>
            <person name="Zeng Q."/>
            <person name="Gargeya S."/>
            <person name="Fitzgerald M."/>
            <person name="Haas B."/>
            <person name="Abouelleil A."/>
            <person name="Alvarado L."/>
            <person name="Arachchi H.M."/>
            <person name="Berlin A.M."/>
            <person name="Chapman S.B."/>
            <person name="Goldberg J."/>
            <person name="Griggs A."/>
            <person name="Gujja S."/>
            <person name="Hansen M."/>
            <person name="Howarth C."/>
            <person name="Imamovic A."/>
            <person name="Larimer J."/>
            <person name="McCowan C."/>
            <person name="Montmayeur A."/>
            <person name="Murphy C."/>
            <person name="Neiman D."/>
            <person name="Pearson M."/>
            <person name="Priest M."/>
            <person name="Roberts A."/>
            <person name="Saif S."/>
            <person name="Shea T."/>
            <person name="Sisk P."/>
            <person name="Sykes S."/>
            <person name="Wortman J."/>
            <person name="Nusbaum C."/>
            <person name="Birren B."/>
        </authorList>
    </citation>
    <scope>NUCLEOTIDE SEQUENCE [LARGE SCALE GENOMIC DNA]</scope>
    <source>
        <strain evidence="3">race PST-78</strain>
    </source>
</reference>
<proteinExistence type="predicted"/>
<name>A0A0L0W1D5_9BASI</name>
<evidence type="ECO:0008006" key="4">
    <source>
        <dbReference type="Google" id="ProtNLM"/>
    </source>
</evidence>